<protein>
    <submittedName>
        <fullName evidence="2">Peptidase</fullName>
    </submittedName>
</protein>
<dbReference type="InterPro" id="IPR013230">
    <property type="entry name" value="Peptidase_M15A_C"/>
</dbReference>
<evidence type="ECO:0000313" key="2">
    <source>
        <dbReference type="EMBL" id="QOR56634.1"/>
    </source>
</evidence>
<dbReference type="EMBL" id="MT774395">
    <property type="protein sequence ID" value="QOR56634.1"/>
    <property type="molecule type" value="Genomic_DNA"/>
</dbReference>
<keyword evidence="3" id="KW-1185">Reference proteome</keyword>
<dbReference type="Proteomes" id="UP000594150">
    <property type="component" value="Segment"/>
</dbReference>
<evidence type="ECO:0000313" key="3">
    <source>
        <dbReference type="Proteomes" id="UP000594150"/>
    </source>
</evidence>
<dbReference type="SUPFAM" id="SSF55166">
    <property type="entry name" value="Hedgehog/DD-peptidase"/>
    <property type="match status" value="1"/>
</dbReference>
<evidence type="ECO:0000259" key="1">
    <source>
        <dbReference type="Pfam" id="PF08291"/>
    </source>
</evidence>
<dbReference type="KEGG" id="vg:65130547"/>
<dbReference type="RefSeq" id="YP_010112086.1">
    <property type="nucleotide sequence ID" value="NC_055888.1"/>
</dbReference>
<dbReference type="GeneID" id="65130547"/>
<sequence>MFDIVVNMKYFTLKELTKSSTAEAKKLDNTPDETAIKNLNTLVDNVLDPLRELYGKPIIVTSGYRSPEVNRSVNGATSSQHALGEAADITGGSKEENKKLFDLIKDNLPYDLLINEYDYSWVHVSYRDGRLRKLILTIGK</sequence>
<accession>A0A7M1RR84</accession>
<reference evidence="2 3" key="1">
    <citation type="submission" date="2020-07" db="EMBL/GenBank/DDBJ databases">
        <title>Taxonomic proposal: Crassvirales, a new order of highly abundant and diverse bacterial viruses.</title>
        <authorList>
            <person name="Shkoporov A.N."/>
            <person name="Stockdale S.R."/>
            <person name="Guerin E."/>
            <person name="Ross R.P."/>
            <person name="Hill C."/>
        </authorList>
    </citation>
    <scope>NUCLEOTIDE SEQUENCE [LARGE SCALE GENOMIC DNA]</scope>
</reference>
<feature type="domain" description="Peptidase M15A C-terminal" evidence="1">
    <location>
        <begin position="9"/>
        <end position="125"/>
    </location>
</feature>
<proteinExistence type="predicted"/>
<organism evidence="2 3">
    <name type="scientific">uncultured phage cr52_1</name>
    <dbReference type="NCBI Taxonomy" id="2772079"/>
    <lineage>
        <taxon>Viruses</taxon>
        <taxon>Duplodnaviria</taxon>
        <taxon>Heunggongvirae</taxon>
        <taxon>Uroviricota</taxon>
        <taxon>Caudoviricetes</taxon>
        <taxon>Crassvirales</taxon>
        <taxon>Suoliviridae</taxon>
        <taxon>Loutivirinae</taxon>
        <taxon>Buchavirus</taxon>
        <taxon>Buchavirus copri</taxon>
    </lineage>
</organism>
<dbReference type="InterPro" id="IPR009045">
    <property type="entry name" value="Zn_M74/Hedgehog-like"/>
</dbReference>
<dbReference type="Gene3D" id="3.30.1380.10">
    <property type="match status" value="1"/>
</dbReference>
<dbReference type="Pfam" id="PF08291">
    <property type="entry name" value="Peptidase_M15_3"/>
    <property type="match status" value="1"/>
</dbReference>
<name>A0A7M1RR84_9CAUD</name>